<reference evidence="3" key="3">
    <citation type="submission" date="2016-06" db="UniProtKB">
        <authorList>
            <consortium name="WormBaseParasite"/>
        </authorList>
    </citation>
    <scope>IDENTIFICATION</scope>
</reference>
<proteinExistence type="predicted"/>
<reference evidence="2" key="1">
    <citation type="submission" date="2013-12" db="EMBL/GenBank/DDBJ databases">
        <authorList>
            <person name="Aslett M."/>
        </authorList>
    </citation>
    <scope>NUCLEOTIDE SEQUENCE [LARGE SCALE GENOMIC DNA]</scope>
    <source>
        <strain evidence="2">Lindley</strain>
    </source>
</reference>
<evidence type="ECO:0000313" key="2">
    <source>
        <dbReference type="Proteomes" id="UP000050741"/>
    </source>
</evidence>
<dbReference type="Proteomes" id="UP000050741">
    <property type="component" value="Unassembled WGS sequence"/>
</dbReference>
<organism evidence="2 3">
    <name type="scientific">Globodera pallida</name>
    <name type="common">Potato cyst nematode worm</name>
    <name type="synonym">Heterodera pallida</name>
    <dbReference type="NCBI Taxonomy" id="36090"/>
    <lineage>
        <taxon>Eukaryota</taxon>
        <taxon>Metazoa</taxon>
        <taxon>Ecdysozoa</taxon>
        <taxon>Nematoda</taxon>
        <taxon>Chromadorea</taxon>
        <taxon>Rhabditida</taxon>
        <taxon>Tylenchina</taxon>
        <taxon>Tylenchomorpha</taxon>
        <taxon>Tylenchoidea</taxon>
        <taxon>Heteroderidae</taxon>
        <taxon>Heteroderinae</taxon>
        <taxon>Globodera</taxon>
    </lineage>
</organism>
<sequence>MQTVHDFCVKINQEKDTPKKRWFRKVKSSNYEECLDKIFWAGNAELIKLRKPNFFTGLFYNMYSENAKMFEGMLKPRDQLLAEIFYATLKPGRRGQVDTGVLMEIVMGRPRRELRAAISKYNRLFINRHNNSNEPQLLVELKNISRKLTNDSATKNIYDLMEARIGAIAREESPDALIKNIFENCEAWKNWERLCCNEHHCANCGGSSYTEKDKPFVWAEDRLVNRINKMNNLLKELLVLSKQDLMLDKYFSQKFQENCKSFINYMHNPNKSKKHHHQQQQQQLSPNAGSIKKTSWFERLKNVKTEANTETAFAEIVPRRKFATIKEMLKIAGLLEPDSEYKYLAQKLKEANLTGKYQAVQRFVVIHTLQKIGSRRPAPIEEEEIDIENSLVKSLEFLMSKVQSQINYLIKAQLEGLRPADRGKEMAVNCEVDDELFGQFLNGIEIGPNLLHRGGANCLQGIYDNLAERRSKIIRGEDEENGNNESFNVIVALDVLINLFRKARDNLLLAEVELEVPHVAYNDNSACWVDDQLFKQFLNGEPIGQYLLPNGDANKMGAILDYLHDRRDYYAQYQPLDESRLMIRLNSLINRVDKAQKYLAKAEGPYYNPKARTKTRAIEFDNLFKQFLDGKKIGRKFLPKGGSNCMDSFLDNLIQRRENLKNGGDGLLGEQPVVEERHNGEKYGKTRSMPINGNSGPHHLKDIDYNKSHSMPTTEKEYKRTSSERSRSYGRPRDNEINSSVPAPAENESQNSESPPPSWLDTAREWSGWMKDKLNPFNTGNKAETVNKSLTNETITPQKMTREISPKKNEKNINESKIANRKSNGLNEFEQFSNNKSKIANKTSHLGHNKFKQQFNNNNKFKPYI</sequence>
<dbReference type="WBParaSite" id="GPLIN_000625100">
    <property type="protein sequence ID" value="GPLIN_000625100"/>
    <property type="gene ID" value="GPLIN_000625100"/>
</dbReference>
<evidence type="ECO:0000313" key="3">
    <source>
        <dbReference type="WBParaSite" id="GPLIN_000625100"/>
    </source>
</evidence>
<feature type="region of interest" description="Disordered" evidence="1">
    <location>
        <begin position="661"/>
        <end position="762"/>
    </location>
</feature>
<feature type="compositionally biased region" description="Basic and acidic residues" evidence="1">
    <location>
        <begin position="714"/>
        <end position="736"/>
    </location>
</feature>
<reference evidence="2" key="2">
    <citation type="submission" date="2014-05" db="EMBL/GenBank/DDBJ databases">
        <title>The genome and life-stage specific transcriptomes of Globodera pallida elucidate key aspects of plant parasitism by a cyst nematode.</title>
        <authorList>
            <person name="Cotton J.A."/>
            <person name="Lilley C.J."/>
            <person name="Jones L.M."/>
            <person name="Kikuchi T."/>
            <person name="Reid A.J."/>
            <person name="Thorpe P."/>
            <person name="Tsai I.J."/>
            <person name="Beasley H."/>
            <person name="Blok V."/>
            <person name="Cock P.J.A."/>
            <person name="Van den Akker S.E."/>
            <person name="Holroyd N."/>
            <person name="Hunt M."/>
            <person name="Mantelin S."/>
            <person name="Naghra H."/>
            <person name="Pain A."/>
            <person name="Palomares-Rius J.E."/>
            <person name="Zarowiecki M."/>
            <person name="Berriman M."/>
            <person name="Jones J.T."/>
            <person name="Urwin P.E."/>
        </authorList>
    </citation>
    <scope>NUCLEOTIDE SEQUENCE [LARGE SCALE GENOMIC DNA]</scope>
    <source>
        <strain evidence="2">Lindley</strain>
    </source>
</reference>
<name>A0A183C059_GLOPA</name>
<feature type="compositionally biased region" description="Low complexity" evidence="1">
    <location>
        <begin position="743"/>
        <end position="753"/>
    </location>
</feature>
<feature type="compositionally biased region" description="Basic and acidic residues" evidence="1">
    <location>
        <begin position="674"/>
        <end position="684"/>
    </location>
</feature>
<evidence type="ECO:0000256" key="1">
    <source>
        <dbReference type="SAM" id="MobiDB-lite"/>
    </source>
</evidence>
<keyword evidence="2" id="KW-1185">Reference proteome</keyword>
<dbReference type="AlphaFoldDB" id="A0A183C059"/>
<protein>
    <submittedName>
        <fullName evidence="3">Uncharacterized protein</fullName>
    </submittedName>
</protein>
<accession>A0A183C059</accession>